<keyword evidence="6" id="KW-0677">Repeat</keyword>
<dbReference type="GO" id="GO:0005953">
    <property type="term" value="C:CAAX-protein geranylgeranyltransferase complex"/>
    <property type="evidence" value="ECO:0007669"/>
    <property type="project" value="TreeGrafter"/>
</dbReference>
<dbReference type="GO" id="GO:0046872">
    <property type="term" value="F:metal ion binding"/>
    <property type="evidence" value="ECO:0007669"/>
    <property type="project" value="UniProtKB-KW"/>
</dbReference>
<dbReference type="PANTHER" id="PTHR11774">
    <property type="entry name" value="GERANYLGERANYL TRANSFERASE TYPE BETA SUBUNIT"/>
    <property type="match status" value="1"/>
</dbReference>
<dbReference type="Gene3D" id="1.50.10.20">
    <property type="match status" value="1"/>
</dbReference>
<evidence type="ECO:0000256" key="1">
    <source>
        <dbReference type="ARBA" id="ARBA00001947"/>
    </source>
</evidence>
<evidence type="ECO:0000256" key="3">
    <source>
        <dbReference type="ARBA" id="ARBA00022602"/>
    </source>
</evidence>
<comment type="caution">
    <text evidence="9">The sequence shown here is derived from an EMBL/GenBank/DDBJ whole genome shotgun (WGS) entry which is preliminary data.</text>
</comment>
<feature type="domain" description="Prenyltransferase alpha-alpha toroid" evidence="8">
    <location>
        <begin position="14"/>
        <end position="412"/>
    </location>
</feature>
<dbReference type="GO" id="GO:0004662">
    <property type="term" value="F:CAAX-protein geranylgeranyltransferase activity"/>
    <property type="evidence" value="ECO:0007669"/>
    <property type="project" value="TreeGrafter"/>
</dbReference>
<evidence type="ECO:0000256" key="7">
    <source>
        <dbReference type="ARBA" id="ARBA00022833"/>
    </source>
</evidence>
<dbReference type="EMBL" id="JAADJZ010000003">
    <property type="protein sequence ID" value="KAF2876807.1"/>
    <property type="molecule type" value="Genomic_DNA"/>
</dbReference>
<evidence type="ECO:0000313" key="10">
    <source>
        <dbReference type="Proteomes" id="UP000481861"/>
    </source>
</evidence>
<dbReference type="PANTHER" id="PTHR11774:SF4">
    <property type="entry name" value="GERANYLGERANYL TRANSFERASE TYPE-1 SUBUNIT BETA"/>
    <property type="match status" value="1"/>
</dbReference>
<evidence type="ECO:0000256" key="4">
    <source>
        <dbReference type="ARBA" id="ARBA00022679"/>
    </source>
</evidence>
<keyword evidence="3" id="KW-0637">Prenyltransferase</keyword>
<protein>
    <submittedName>
        <fullName evidence="9">Geranylgeranyl transferase type I beta subunit</fullName>
    </submittedName>
</protein>
<keyword evidence="4 9" id="KW-0808">Transferase</keyword>
<gene>
    <name evidence="9" type="ORF">BDV95DRAFT_484099</name>
</gene>
<dbReference type="OrthoDB" id="24893at2759"/>
<dbReference type="Proteomes" id="UP000481861">
    <property type="component" value="Unassembled WGS sequence"/>
</dbReference>
<keyword evidence="7" id="KW-0862">Zinc</keyword>
<sequence length="434" mass="48187">MAPGLALSAGESSLNYSRHISYWRRNLKTFLPHHYTGNDSNRMTLAFFIIAALDLLGDLPAALSAEERQGYIDWVYRCQLPEGGFRPWPGTDVGSLRHDGNRLWDPAHVPGTFFALLILIMLGDDLNRVKRREILVWLRTMQRPDGSFGETRGENGRVEGGSDTRFGYMATAIRWILRGNVDGPVDGVPDIDVDKFVACLQQSETYDGGISEAAYHEAHAGFACCAIHSLYFLDRLPIPPRSAQVPDGRLRGVTNLPLTLHWLASRQTLTLEDEDDIDTLGDETDSTATCHDAHSFLKLQSYPSTAGQMSFKGQPTSHFELQWVGLNGRANKVGDTCYGYWACASLKVLDHLDVVDGKPIRRWLLDKTQHIVGGFGKGPGDPPDIFHSYLGLLVLSMFGEPGLKDIDVALCISNRAKQHLESLPWRKDIVEIGA</sequence>
<dbReference type="Pfam" id="PF00432">
    <property type="entry name" value="Prenyltrans"/>
    <property type="match status" value="1"/>
</dbReference>
<dbReference type="InterPro" id="IPR001330">
    <property type="entry name" value="Prenyltrans"/>
</dbReference>
<dbReference type="InterPro" id="IPR045089">
    <property type="entry name" value="PGGT1B-like"/>
</dbReference>
<evidence type="ECO:0000256" key="6">
    <source>
        <dbReference type="ARBA" id="ARBA00022737"/>
    </source>
</evidence>
<accession>A0A7C8INU6</accession>
<keyword evidence="5" id="KW-0479">Metal-binding</keyword>
<reference evidence="9 10" key="1">
    <citation type="submission" date="2020-01" db="EMBL/GenBank/DDBJ databases">
        <authorList>
            <consortium name="DOE Joint Genome Institute"/>
            <person name="Haridas S."/>
            <person name="Albert R."/>
            <person name="Binder M."/>
            <person name="Bloem J."/>
            <person name="Labutti K."/>
            <person name="Salamov A."/>
            <person name="Andreopoulos B."/>
            <person name="Baker S.E."/>
            <person name="Barry K."/>
            <person name="Bills G."/>
            <person name="Bluhm B.H."/>
            <person name="Cannon C."/>
            <person name="Castanera R."/>
            <person name="Culley D.E."/>
            <person name="Daum C."/>
            <person name="Ezra D."/>
            <person name="Gonzalez J.B."/>
            <person name="Henrissat B."/>
            <person name="Kuo A."/>
            <person name="Liang C."/>
            <person name="Lipzen A."/>
            <person name="Lutzoni F."/>
            <person name="Magnuson J."/>
            <person name="Mondo S."/>
            <person name="Nolan M."/>
            <person name="Ohm R."/>
            <person name="Pangilinan J."/>
            <person name="Park H.-J.H."/>
            <person name="Ramirez L."/>
            <person name="Alfaro M."/>
            <person name="Sun H."/>
            <person name="Tritt A."/>
            <person name="Yoshinaga Y."/>
            <person name="Zwiers L.-H.L."/>
            <person name="Turgeon B.G."/>
            <person name="Goodwin S.B."/>
            <person name="Spatafora J.W."/>
            <person name="Crous P.W."/>
            <person name="Grigoriev I.V."/>
        </authorList>
    </citation>
    <scope>NUCLEOTIDE SEQUENCE [LARGE SCALE GENOMIC DNA]</scope>
    <source>
        <strain evidence="9 10">CBS 611.86</strain>
    </source>
</reference>
<dbReference type="SUPFAM" id="SSF48239">
    <property type="entry name" value="Terpenoid cyclases/Protein prenyltransferases"/>
    <property type="match status" value="1"/>
</dbReference>
<proteinExistence type="inferred from homology"/>
<evidence type="ECO:0000256" key="5">
    <source>
        <dbReference type="ARBA" id="ARBA00022723"/>
    </source>
</evidence>
<comment type="cofactor">
    <cofactor evidence="1">
        <name>Zn(2+)</name>
        <dbReference type="ChEBI" id="CHEBI:29105"/>
    </cofactor>
</comment>
<keyword evidence="10" id="KW-1185">Reference proteome</keyword>
<name>A0A7C8INU6_9PLEO</name>
<organism evidence="9 10">
    <name type="scientific">Massariosphaeria phaeospora</name>
    <dbReference type="NCBI Taxonomy" id="100035"/>
    <lineage>
        <taxon>Eukaryota</taxon>
        <taxon>Fungi</taxon>
        <taxon>Dikarya</taxon>
        <taxon>Ascomycota</taxon>
        <taxon>Pezizomycotina</taxon>
        <taxon>Dothideomycetes</taxon>
        <taxon>Pleosporomycetidae</taxon>
        <taxon>Pleosporales</taxon>
        <taxon>Pleosporales incertae sedis</taxon>
        <taxon>Massariosphaeria</taxon>
    </lineage>
</organism>
<evidence type="ECO:0000256" key="2">
    <source>
        <dbReference type="ARBA" id="ARBA00010497"/>
    </source>
</evidence>
<dbReference type="AlphaFoldDB" id="A0A7C8INU6"/>
<comment type="similarity">
    <text evidence="2">Belongs to the protein prenyltransferase subunit beta family.</text>
</comment>
<evidence type="ECO:0000313" key="9">
    <source>
        <dbReference type="EMBL" id="KAF2876807.1"/>
    </source>
</evidence>
<evidence type="ECO:0000259" key="8">
    <source>
        <dbReference type="Pfam" id="PF00432"/>
    </source>
</evidence>
<dbReference type="InterPro" id="IPR008930">
    <property type="entry name" value="Terpenoid_cyclase/PrenylTrfase"/>
</dbReference>